<evidence type="ECO:0000313" key="2">
    <source>
        <dbReference type="EMBL" id="VDI21117.1"/>
    </source>
</evidence>
<organism evidence="2 3">
    <name type="scientific">Mytilus galloprovincialis</name>
    <name type="common">Mediterranean mussel</name>
    <dbReference type="NCBI Taxonomy" id="29158"/>
    <lineage>
        <taxon>Eukaryota</taxon>
        <taxon>Metazoa</taxon>
        <taxon>Spiralia</taxon>
        <taxon>Lophotrochozoa</taxon>
        <taxon>Mollusca</taxon>
        <taxon>Bivalvia</taxon>
        <taxon>Autobranchia</taxon>
        <taxon>Pteriomorphia</taxon>
        <taxon>Mytilida</taxon>
        <taxon>Mytiloidea</taxon>
        <taxon>Mytilidae</taxon>
        <taxon>Mytilinae</taxon>
        <taxon>Mytilus</taxon>
    </lineage>
</organism>
<dbReference type="OrthoDB" id="6337960at2759"/>
<evidence type="ECO:0000313" key="3">
    <source>
        <dbReference type="Proteomes" id="UP000596742"/>
    </source>
</evidence>
<keyword evidence="3" id="KW-1185">Reference proteome</keyword>
<evidence type="ECO:0000256" key="1">
    <source>
        <dbReference type="SAM" id="MobiDB-lite"/>
    </source>
</evidence>
<reference evidence="2" key="1">
    <citation type="submission" date="2018-11" db="EMBL/GenBank/DDBJ databases">
        <authorList>
            <person name="Alioto T."/>
            <person name="Alioto T."/>
        </authorList>
    </citation>
    <scope>NUCLEOTIDE SEQUENCE</scope>
</reference>
<feature type="region of interest" description="Disordered" evidence="1">
    <location>
        <begin position="59"/>
        <end position="78"/>
    </location>
</feature>
<comment type="caution">
    <text evidence="2">The sequence shown here is derived from an EMBL/GenBank/DDBJ whole genome shotgun (WGS) entry which is preliminary data.</text>
</comment>
<proteinExistence type="predicted"/>
<dbReference type="Proteomes" id="UP000596742">
    <property type="component" value="Unassembled WGS sequence"/>
</dbReference>
<dbReference type="AlphaFoldDB" id="A0A8B6DJA5"/>
<gene>
    <name evidence="2" type="ORF">MGAL_10B031133</name>
</gene>
<name>A0A8B6DJA5_MYTGA</name>
<dbReference type="EMBL" id="UYJE01003641">
    <property type="protein sequence ID" value="VDI21117.1"/>
    <property type="molecule type" value="Genomic_DNA"/>
</dbReference>
<sequence>MFYANYTTKFEMGGTHTRIEQNEDALTPPRQGPHTRVLEFDPRSPTTEIARTPIVVDKTPDGLLDPRSPTPGVLRTPIPDYHGKFDDIQENNLMHDQMVEDAFADAMAEMDDQANDQQQLLLEHNTENIPQFQKLTIKEDKLLAVESNKRFYHDKDVTILPKKTRAPQPKQLFSNKNISSINKDLTRSPLSTRNIDMNSPLNIVQKKQSKKVEKARSCNLEAMTRFNVEEKENLHS</sequence>
<protein>
    <submittedName>
        <fullName evidence="2">Uncharacterized protein</fullName>
    </submittedName>
</protein>
<accession>A0A8B6DJA5</accession>